<feature type="compositionally biased region" description="Basic residues" evidence="1">
    <location>
        <begin position="165"/>
        <end position="177"/>
    </location>
</feature>
<name>A0A2G9S934_AQUCT</name>
<evidence type="ECO:0000313" key="2">
    <source>
        <dbReference type="EMBL" id="PIO36650.1"/>
    </source>
</evidence>
<feature type="compositionally biased region" description="Basic residues" evidence="1">
    <location>
        <begin position="200"/>
        <end position="213"/>
    </location>
</feature>
<proteinExistence type="predicted"/>
<dbReference type="AlphaFoldDB" id="A0A2G9S934"/>
<feature type="region of interest" description="Disordered" evidence="1">
    <location>
        <begin position="140"/>
        <end position="223"/>
    </location>
</feature>
<reference evidence="3" key="1">
    <citation type="journal article" date="2017" name="Nat. Commun.">
        <title>The North American bullfrog draft genome provides insight into hormonal regulation of long noncoding RNA.</title>
        <authorList>
            <person name="Hammond S.A."/>
            <person name="Warren R.L."/>
            <person name="Vandervalk B.P."/>
            <person name="Kucuk E."/>
            <person name="Khan H."/>
            <person name="Gibb E.A."/>
            <person name="Pandoh P."/>
            <person name="Kirk H."/>
            <person name="Zhao Y."/>
            <person name="Jones M."/>
            <person name="Mungall A.J."/>
            <person name="Coope R."/>
            <person name="Pleasance S."/>
            <person name="Moore R.A."/>
            <person name="Holt R.A."/>
            <person name="Round J.M."/>
            <person name="Ohora S."/>
            <person name="Walle B.V."/>
            <person name="Veldhoen N."/>
            <person name="Helbing C.C."/>
            <person name="Birol I."/>
        </authorList>
    </citation>
    <scope>NUCLEOTIDE SEQUENCE [LARGE SCALE GENOMIC DNA]</scope>
</reference>
<dbReference type="EMBL" id="KV926929">
    <property type="protein sequence ID" value="PIO36650.1"/>
    <property type="molecule type" value="Genomic_DNA"/>
</dbReference>
<evidence type="ECO:0000313" key="3">
    <source>
        <dbReference type="Proteomes" id="UP000228934"/>
    </source>
</evidence>
<feature type="compositionally biased region" description="Acidic residues" evidence="1">
    <location>
        <begin position="184"/>
        <end position="196"/>
    </location>
</feature>
<keyword evidence="3" id="KW-1185">Reference proteome</keyword>
<gene>
    <name evidence="2" type="ORF">AB205_0057670</name>
</gene>
<organism evidence="2 3">
    <name type="scientific">Aquarana catesbeiana</name>
    <name type="common">American bullfrog</name>
    <name type="synonym">Rana catesbeiana</name>
    <dbReference type="NCBI Taxonomy" id="8400"/>
    <lineage>
        <taxon>Eukaryota</taxon>
        <taxon>Metazoa</taxon>
        <taxon>Chordata</taxon>
        <taxon>Craniata</taxon>
        <taxon>Vertebrata</taxon>
        <taxon>Euteleostomi</taxon>
        <taxon>Amphibia</taxon>
        <taxon>Batrachia</taxon>
        <taxon>Anura</taxon>
        <taxon>Neobatrachia</taxon>
        <taxon>Ranoidea</taxon>
        <taxon>Ranidae</taxon>
        <taxon>Aquarana</taxon>
    </lineage>
</organism>
<sequence>MRFVVRFVAILKTTLCDLDVLRFSHSDVIPYPAYLFPLPLSLSRVVCLLANMLAMQYVGSAVILAAVAAFIDEEEEDNRRRRRHRFWIHPIITQREVRGQFGVLYNDLRAHEDKFFNYTRMSIRSFDELLALLSSHLEGQNTKEEKRHTAGASLHAIMDAERPKEKGRRRRRRRGRCWTRTPEEEPEEPEEQEEEDGGRNRRKREDRRKKKPLNKGIGSPVGNSHAVFINELLCVLSDRQFINSRK</sequence>
<evidence type="ECO:0000256" key="1">
    <source>
        <dbReference type="SAM" id="MobiDB-lite"/>
    </source>
</evidence>
<accession>A0A2G9S934</accession>
<dbReference type="OrthoDB" id="8195499at2759"/>
<protein>
    <submittedName>
        <fullName evidence="2">Uncharacterized protein</fullName>
    </submittedName>
</protein>
<dbReference type="Proteomes" id="UP000228934">
    <property type="component" value="Unassembled WGS sequence"/>
</dbReference>